<evidence type="ECO:0000259" key="9">
    <source>
        <dbReference type="Pfam" id="PF16575"/>
    </source>
</evidence>
<dbReference type="GO" id="GO:0000448">
    <property type="term" value="P:cleavage in ITS2 between 5.8S rRNA and LSU-rRNA of tricistronic rRNA transcript (SSU-rRNA, 5.8S rRNA, LSU-rRNA)"/>
    <property type="evidence" value="ECO:0007669"/>
    <property type="project" value="TreeGrafter"/>
</dbReference>
<evidence type="ECO:0000256" key="4">
    <source>
        <dbReference type="ARBA" id="ARBA00022679"/>
    </source>
</evidence>
<comment type="caution">
    <text evidence="10">The sequence shown here is derived from an EMBL/GenBank/DDBJ whole genome shotgun (WGS) entry which is preliminary data.</text>
</comment>
<feature type="compositionally biased region" description="Basic residues" evidence="8">
    <location>
        <begin position="819"/>
        <end position="829"/>
    </location>
</feature>
<protein>
    <recommendedName>
        <fullName evidence="3">Polynucleotide 5'-hydroxyl-kinase GRC3</fullName>
    </recommendedName>
    <alternativeName>
        <fullName evidence="2">Polynucleotide 5'-hydroxyl-kinase grc3</fullName>
    </alternativeName>
</protein>
<evidence type="ECO:0000256" key="2">
    <source>
        <dbReference type="ARBA" id="ARBA00018706"/>
    </source>
</evidence>
<gene>
    <name evidence="10" type="primary">GRC3</name>
    <name evidence="10" type="ORF">BG006_007391</name>
</gene>
<dbReference type="PANTHER" id="PTHR12755:SF3">
    <property type="entry name" value="POLYNUCLEOTIDE 5'-HYDROXYL-KINASE NOL9"/>
    <property type="match status" value="1"/>
</dbReference>
<feature type="region of interest" description="Disordered" evidence="8">
    <location>
        <begin position="46"/>
        <end position="118"/>
    </location>
</feature>
<dbReference type="InterPro" id="IPR032319">
    <property type="entry name" value="CLP1_P"/>
</dbReference>
<dbReference type="AlphaFoldDB" id="A0A9P5SLJ7"/>
<keyword evidence="5" id="KW-0547">Nucleotide-binding</keyword>
<keyword evidence="6" id="KW-0418">Kinase</keyword>
<feature type="domain" description="Clp1 P-loop" evidence="9">
    <location>
        <begin position="366"/>
        <end position="532"/>
    </location>
</feature>
<sequence>MPPKTKKQKIESSTASVAITTATTVSSSPAPLSAIAARRKIQQLTSEILASPDTEERPEVDNLDVDDEEKESLESGQSSDDSDSSDGDQDNGDEVNDTKVSKKGSASAPQFERRDRKVYMDPQSVSTFKPTRYNVAYLSTPASPNVVLIGMKRGETLVFQGCANIIPLIGHSTSLGYIMSGTADKRRTKKNQPKSATKELDLSTVSTFTSISPRTHALTVIESIGLAGSERNKLVQQRSTTIPEDLKIQLESLLLQLNLDDFDTVFAIQSAAGCGILGIEKVVPLFKGILSIKPSRLRGHEDEEKQLQVRLENSVSGFHPILEPMDSIAAMRIPNTWQDAIQTLVDSTVDENGARVKRPPVAVVCGGKKMGKSTFSRLILNRMLNRYRKVAFLECDIGQSEFTPVGMVALHVVETPALGAPFTHPRQPYRAFYVGNSTPRDDPDYYISCVKELVKTYYGQVSHTRTWADDEEDDYHSDNDEDEHIPLIINTQGWIKGMGYDLLLQLLEYTAPSHIFGFHSPSSGDSNLPQSFFSTLREQARAAGRDRPPNFSYVAAVVLGDESNLSPFTKYHPADHRALALLSYFYQKQQDVPSGSLAQAAVSRETLQWDFNQALVVRRPWCWDWAQAKGVWVLFDQVPPSQILHVLNGSLVALTGDKETREDIDSDLSGTSTGTQPTSTADLPADTLIPPNYFPLGQYPPPPPEHTTCHGLAIIRSIQPSTRTFHILTPIPLSKLQKLNGVVKGAVHMPIHASLDHNEDNSTVPGIAGVPWKKVPYLNYEASSGYSNGTQPGSPSGSASPRLGFAPPVKIIGSDAKSTRKNLGRKRLE</sequence>
<evidence type="ECO:0000256" key="7">
    <source>
        <dbReference type="ARBA" id="ARBA00022840"/>
    </source>
</evidence>
<dbReference type="Proteomes" id="UP000696485">
    <property type="component" value="Unassembled WGS sequence"/>
</dbReference>
<evidence type="ECO:0000256" key="1">
    <source>
        <dbReference type="ARBA" id="ARBA00011003"/>
    </source>
</evidence>
<feature type="region of interest" description="Disordered" evidence="8">
    <location>
        <begin position="661"/>
        <end position="684"/>
    </location>
</feature>
<name>A0A9P5SLJ7_9FUNG</name>
<comment type="similarity">
    <text evidence="1">Belongs to the Clp1 family. NOL9/GRC3 subfamily.</text>
</comment>
<dbReference type="Gene3D" id="3.40.50.300">
    <property type="entry name" value="P-loop containing nucleotide triphosphate hydrolases"/>
    <property type="match status" value="1"/>
</dbReference>
<keyword evidence="7" id="KW-0067">ATP-binding</keyword>
<feature type="compositionally biased region" description="Polar residues" evidence="8">
    <location>
        <begin position="786"/>
        <end position="799"/>
    </location>
</feature>
<feature type="compositionally biased region" description="Acidic residues" evidence="8">
    <location>
        <begin position="80"/>
        <end position="95"/>
    </location>
</feature>
<dbReference type="Pfam" id="PF16575">
    <property type="entry name" value="CLP1_P"/>
    <property type="match status" value="1"/>
</dbReference>
<dbReference type="GO" id="GO:0005524">
    <property type="term" value="F:ATP binding"/>
    <property type="evidence" value="ECO:0007669"/>
    <property type="project" value="UniProtKB-KW"/>
</dbReference>
<evidence type="ECO:0000313" key="11">
    <source>
        <dbReference type="Proteomes" id="UP000696485"/>
    </source>
</evidence>
<feature type="compositionally biased region" description="Acidic residues" evidence="8">
    <location>
        <begin position="61"/>
        <end position="71"/>
    </location>
</feature>
<organism evidence="10 11">
    <name type="scientific">Podila minutissima</name>
    <dbReference type="NCBI Taxonomy" id="64525"/>
    <lineage>
        <taxon>Eukaryota</taxon>
        <taxon>Fungi</taxon>
        <taxon>Fungi incertae sedis</taxon>
        <taxon>Mucoromycota</taxon>
        <taxon>Mortierellomycotina</taxon>
        <taxon>Mortierellomycetes</taxon>
        <taxon>Mortierellales</taxon>
        <taxon>Mortierellaceae</taxon>
        <taxon>Podila</taxon>
    </lineage>
</organism>
<dbReference type="GO" id="GO:0005634">
    <property type="term" value="C:nucleus"/>
    <property type="evidence" value="ECO:0007669"/>
    <property type="project" value="TreeGrafter"/>
</dbReference>
<feature type="region of interest" description="Disordered" evidence="8">
    <location>
        <begin position="786"/>
        <end position="829"/>
    </location>
</feature>
<evidence type="ECO:0000256" key="8">
    <source>
        <dbReference type="SAM" id="MobiDB-lite"/>
    </source>
</evidence>
<evidence type="ECO:0000256" key="5">
    <source>
        <dbReference type="ARBA" id="ARBA00022741"/>
    </source>
</evidence>
<evidence type="ECO:0000256" key="6">
    <source>
        <dbReference type="ARBA" id="ARBA00022777"/>
    </source>
</evidence>
<evidence type="ECO:0000313" key="10">
    <source>
        <dbReference type="EMBL" id="KAF9329527.1"/>
    </source>
</evidence>
<dbReference type="InterPro" id="IPR045116">
    <property type="entry name" value="Clp1/Grc3"/>
</dbReference>
<accession>A0A9P5SLJ7</accession>
<evidence type="ECO:0000256" key="3">
    <source>
        <dbReference type="ARBA" id="ARBA00019824"/>
    </source>
</evidence>
<proteinExistence type="inferred from homology"/>
<dbReference type="EMBL" id="JAAAUY010000467">
    <property type="protein sequence ID" value="KAF9329527.1"/>
    <property type="molecule type" value="Genomic_DNA"/>
</dbReference>
<dbReference type="PANTHER" id="PTHR12755">
    <property type="entry name" value="CLEAVAGE/POLYADENYLATION FACTOR IA SUBUNIT CLP1P"/>
    <property type="match status" value="1"/>
</dbReference>
<keyword evidence="4" id="KW-0808">Transferase</keyword>
<feature type="compositionally biased region" description="Low complexity" evidence="8">
    <location>
        <begin position="669"/>
        <end position="680"/>
    </location>
</feature>
<reference evidence="10" key="1">
    <citation type="journal article" date="2020" name="Fungal Divers.">
        <title>Resolving the Mortierellaceae phylogeny through synthesis of multi-gene phylogenetics and phylogenomics.</title>
        <authorList>
            <person name="Vandepol N."/>
            <person name="Liber J."/>
            <person name="Desiro A."/>
            <person name="Na H."/>
            <person name="Kennedy M."/>
            <person name="Barry K."/>
            <person name="Grigoriev I.V."/>
            <person name="Miller A.N."/>
            <person name="O'Donnell K."/>
            <person name="Stajich J.E."/>
            <person name="Bonito G."/>
        </authorList>
    </citation>
    <scope>NUCLEOTIDE SEQUENCE</scope>
    <source>
        <strain evidence="10">NVP1</strain>
    </source>
</reference>
<dbReference type="GO" id="GO:0051731">
    <property type="term" value="F:polynucleotide 5'-hydroxyl-kinase activity"/>
    <property type="evidence" value="ECO:0007669"/>
    <property type="project" value="InterPro"/>
</dbReference>
<keyword evidence="11" id="KW-1185">Reference proteome</keyword>
<dbReference type="InterPro" id="IPR027417">
    <property type="entry name" value="P-loop_NTPase"/>
</dbReference>